<comment type="caution">
    <text evidence="2">The sequence shown here is derived from an EMBL/GenBank/DDBJ whole genome shotgun (WGS) entry which is preliminary data.</text>
</comment>
<evidence type="ECO:0000313" key="3">
    <source>
        <dbReference type="Proteomes" id="UP000015779"/>
    </source>
</evidence>
<reference evidence="2 3" key="1">
    <citation type="submission" date="2013-06" db="EMBL/GenBank/DDBJ databases">
        <authorList>
            <person name="Weinstock G."/>
            <person name="Sodergren E."/>
            <person name="Lobos E.A."/>
            <person name="Fulton L."/>
            <person name="Fulton R."/>
            <person name="Courtney L."/>
            <person name="Fronick C."/>
            <person name="O'Laughlin M."/>
            <person name="Godfrey J."/>
            <person name="Wilson R.M."/>
            <person name="Miner T."/>
            <person name="Farmer C."/>
            <person name="Delehaunty K."/>
            <person name="Cordes M."/>
            <person name="Minx P."/>
            <person name="Tomlinson C."/>
            <person name="Chen J."/>
            <person name="Wollam A."/>
            <person name="Pepin K.H."/>
            <person name="Bhonagiri V."/>
            <person name="Zhang X."/>
            <person name="Warren W."/>
            <person name="Mitreva M."/>
            <person name="Mardis E.R."/>
            <person name="Wilson R.K."/>
        </authorList>
    </citation>
    <scope>NUCLEOTIDE SEQUENCE [LARGE SCALE GENOMIC DNA]</scope>
    <source>
        <strain evidence="2 3">JCP8017A</strain>
    </source>
</reference>
<organism evidence="2 3">
    <name type="scientific">Gardnerella pickettii JCP8017A</name>
    <dbReference type="NCBI Taxonomy" id="1261062"/>
    <lineage>
        <taxon>Bacteria</taxon>
        <taxon>Bacillati</taxon>
        <taxon>Actinomycetota</taxon>
        <taxon>Actinomycetes</taxon>
        <taxon>Bifidobacteriales</taxon>
        <taxon>Bifidobacteriaceae</taxon>
        <taxon>Gardnerella</taxon>
        <taxon>Gardnerella pickettii</taxon>
    </lineage>
</organism>
<feature type="domain" description="ATPase AAA-type core" evidence="1">
    <location>
        <begin position="255"/>
        <end position="385"/>
    </location>
</feature>
<dbReference type="Pfam" id="PF13304">
    <property type="entry name" value="AAA_21"/>
    <property type="match status" value="2"/>
</dbReference>
<dbReference type="HOGENOM" id="CLU_046693_2_0_11"/>
<dbReference type="EMBL" id="ATJN01000031">
    <property type="protein sequence ID" value="EPI52512.1"/>
    <property type="molecule type" value="Genomic_DNA"/>
</dbReference>
<feature type="domain" description="ATPase AAA-type core" evidence="1">
    <location>
        <begin position="55"/>
        <end position="174"/>
    </location>
</feature>
<dbReference type="Gene3D" id="3.40.50.300">
    <property type="entry name" value="P-loop containing nucleotide triphosphate hydrolases"/>
    <property type="match status" value="1"/>
</dbReference>
<dbReference type="GO" id="GO:0005524">
    <property type="term" value="F:ATP binding"/>
    <property type="evidence" value="ECO:0007669"/>
    <property type="project" value="InterPro"/>
</dbReference>
<protein>
    <recommendedName>
        <fullName evidence="1">ATPase AAA-type core domain-containing protein</fullName>
    </recommendedName>
</protein>
<evidence type="ECO:0000259" key="1">
    <source>
        <dbReference type="Pfam" id="PF13304"/>
    </source>
</evidence>
<name>T2PKN9_9BIFI</name>
<sequence length="456" mass="51808">MLLVNKTANWTLEATMLLNFSVENALSFRQLQKFSMQRTIHAKNSSWAHTDVSTLAAIYGGNASGKTNLLKCITFLKNFVEGSFKGGNSNSRINAIPFLLNKESENKPSTFFIEFIAKDNNRYKYWFTFNNNYIIEEVLWLFRSTTNRKTVLFEREHGKPMRFGSNLKTIGKTVEKITRDNALFLSTAAASGVQALQAAYEEITSTQQCRTVDFNRYSNNLITVLQENPDFASNISKLLKYADLGLKGVTVQSEQLDAKQSEKLARLTNLINELDGDNNKLTDNTSENTEKLQKFSVSRLMFKHSGQKDCQLPEDFESLGTKTALLLFTFVINALLEHSVLLIDEIDTSLSMQLVSEILKLYSNPETNPNQSQLIFTTHDLSLISNSGTDKTILDRDQIWFMEKNTLGESSLHPLTEWENRNVNFGKNYQHNIYASAPHPSLHDIFAEILTNTSRR</sequence>
<dbReference type="CDD" id="cd00267">
    <property type="entry name" value="ABC_ATPase"/>
    <property type="match status" value="1"/>
</dbReference>
<dbReference type="PANTHER" id="PTHR40396:SF1">
    <property type="entry name" value="ATPASE AAA-TYPE CORE DOMAIN-CONTAINING PROTEIN"/>
    <property type="match status" value="1"/>
</dbReference>
<dbReference type="PATRIC" id="fig|1261062.4.peg.638"/>
<dbReference type="InterPro" id="IPR003959">
    <property type="entry name" value="ATPase_AAA_core"/>
</dbReference>
<dbReference type="PANTHER" id="PTHR40396">
    <property type="entry name" value="ATPASE-LIKE PROTEIN"/>
    <property type="match status" value="1"/>
</dbReference>
<dbReference type="AlphaFoldDB" id="T2PKN9"/>
<dbReference type="Proteomes" id="UP000015779">
    <property type="component" value="Unassembled WGS sequence"/>
</dbReference>
<dbReference type="GO" id="GO:0016887">
    <property type="term" value="F:ATP hydrolysis activity"/>
    <property type="evidence" value="ECO:0007669"/>
    <property type="project" value="InterPro"/>
</dbReference>
<dbReference type="InterPro" id="IPR027417">
    <property type="entry name" value="P-loop_NTPase"/>
</dbReference>
<proteinExistence type="predicted"/>
<dbReference type="SUPFAM" id="SSF52540">
    <property type="entry name" value="P-loop containing nucleoside triphosphate hydrolases"/>
    <property type="match status" value="1"/>
</dbReference>
<evidence type="ECO:0000313" key="2">
    <source>
        <dbReference type="EMBL" id="EPI52512.1"/>
    </source>
</evidence>
<gene>
    <name evidence="2" type="ORF">HMPREF1577_00680</name>
</gene>
<accession>T2PKN9</accession>